<proteinExistence type="inferred from homology"/>
<feature type="region of interest" description="Disordered" evidence="2">
    <location>
        <begin position="273"/>
        <end position="548"/>
    </location>
</feature>
<feature type="compositionally biased region" description="Polar residues" evidence="2">
    <location>
        <begin position="478"/>
        <end position="487"/>
    </location>
</feature>
<evidence type="ECO:0000256" key="2">
    <source>
        <dbReference type="SAM" id="MobiDB-lite"/>
    </source>
</evidence>
<dbReference type="PANTHER" id="PTHR13275">
    <property type="entry name" value="YL-1 PROTEIN TRANSCRIPTION FACTOR-LIKE 1"/>
    <property type="match status" value="1"/>
</dbReference>
<dbReference type="Pfam" id="PF05764">
    <property type="entry name" value="YL1"/>
    <property type="match status" value="1"/>
</dbReference>
<protein>
    <submittedName>
        <fullName evidence="4">YL1 nuclear protein-domain-containing protein</fullName>
    </submittedName>
</protein>
<evidence type="ECO:0000256" key="1">
    <source>
        <dbReference type="ARBA" id="ARBA00006832"/>
    </source>
</evidence>
<dbReference type="InterPro" id="IPR013272">
    <property type="entry name" value="Vps72/YL1_C"/>
</dbReference>
<feature type="compositionally biased region" description="Polar residues" evidence="2">
    <location>
        <begin position="503"/>
        <end position="518"/>
    </location>
</feature>
<evidence type="ECO:0000313" key="5">
    <source>
        <dbReference type="Proteomes" id="UP001610335"/>
    </source>
</evidence>
<dbReference type="Proteomes" id="UP001610335">
    <property type="component" value="Unassembled WGS sequence"/>
</dbReference>
<feature type="region of interest" description="Disordered" evidence="2">
    <location>
        <begin position="53"/>
        <end position="233"/>
    </location>
</feature>
<feature type="region of interest" description="Disordered" evidence="2">
    <location>
        <begin position="651"/>
        <end position="712"/>
    </location>
</feature>
<organism evidence="4 5">
    <name type="scientific">Aspergillus cavernicola</name>
    <dbReference type="NCBI Taxonomy" id="176166"/>
    <lineage>
        <taxon>Eukaryota</taxon>
        <taxon>Fungi</taxon>
        <taxon>Dikarya</taxon>
        <taxon>Ascomycota</taxon>
        <taxon>Pezizomycotina</taxon>
        <taxon>Eurotiomycetes</taxon>
        <taxon>Eurotiomycetidae</taxon>
        <taxon>Eurotiales</taxon>
        <taxon>Aspergillaceae</taxon>
        <taxon>Aspergillus</taxon>
        <taxon>Aspergillus subgen. Nidulantes</taxon>
    </lineage>
</organism>
<evidence type="ECO:0000313" key="4">
    <source>
        <dbReference type="EMBL" id="KAL2819904.1"/>
    </source>
</evidence>
<keyword evidence="5" id="KW-1185">Reference proteome</keyword>
<reference evidence="4 5" key="1">
    <citation type="submission" date="2024-07" db="EMBL/GenBank/DDBJ databases">
        <title>Section-level genome sequencing and comparative genomics of Aspergillus sections Usti and Cavernicolus.</title>
        <authorList>
            <consortium name="Lawrence Berkeley National Laboratory"/>
            <person name="Nybo J.L."/>
            <person name="Vesth T.C."/>
            <person name="Theobald S."/>
            <person name="Frisvad J.C."/>
            <person name="Larsen T.O."/>
            <person name="Kjaerboelling I."/>
            <person name="Rothschild-Mancinelli K."/>
            <person name="Lyhne E.K."/>
            <person name="Kogle M.E."/>
            <person name="Barry K."/>
            <person name="Clum A."/>
            <person name="Na H."/>
            <person name="Ledsgaard L."/>
            <person name="Lin J."/>
            <person name="Lipzen A."/>
            <person name="Kuo A."/>
            <person name="Riley R."/>
            <person name="Mondo S."/>
            <person name="LaButti K."/>
            <person name="Haridas S."/>
            <person name="Pangalinan J."/>
            <person name="Salamov A.A."/>
            <person name="Simmons B.A."/>
            <person name="Magnuson J.K."/>
            <person name="Chen J."/>
            <person name="Drula E."/>
            <person name="Henrissat B."/>
            <person name="Wiebenga A."/>
            <person name="Lubbers R.J."/>
            <person name="Gomes A.C."/>
            <person name="Makela M.R."/>
            <person name="Stajich J."/>
            <person name="Grigoriev I.V."/>
            <person name="Mortensen U.H."/>
            <person name="De vries R.P."/>
            <person name="Baker S.E."/>
            <person name="Andersen M.R."/>
        </authorList>
    </citation>
    <scope>NUCLEOTIDE SEQUENCE [LARGE SCALE GENOMIC DNA]</scope>
    <source>
        <strain evidence="4 5">CBS 600.67</strain>
    </source>
</reference>
<feature type="compositionally biased region" description="Polar residues" evidence="2">
    <location>
        <begin position="426"/>
        <end position="441"/>
    </location>
</feature>
<comment type="caution">
    <text evidence="4">The sequence shown here is derived from an EMBL/GenBank/DDBJ whole genome shotgun (WGS) entry which is preliminary data.</text>
</comment>
<feature type="compositionally biased region" description="Low complexity" evidence="2">
    <location>
        <begin position="341"/>
        <end position="353"/>
    </location>
</feature>
<dbReference type="PANTHER" id="PTHR13275:SF4">
    <property type="entry name" value="VACUOLAR PROTEIN SORTING-ASSOCIATED PROTEIN 72 HOMOLOG"/>
    <property type="match status" value="1"/>
</dbReference>
<feature type="compositionally biased region" description="Polar residues" evidence="2">
    <location>
        <begin position="368"/>
        <end position="382"/>
    </location>
</feature>
<feature type="compositionally biased region" description="Acidic residues" evidence="2">
    <location>
        <begin position="53"/>
        <end position="84"/>
    </location>
</feature>
<feature type="region of interest" description="Disordered" evidence="2">
    <location>
        <begin position="1"/>
        <end position="37"/>
    </location>
</feature>
<feature type="domain" description="Vps72/YL1 C-terminal" evidence="3">
    <location>
        <begin position="588"/>
        <end position="617"/>
    </location>
</feature>
<accession>A0ABR4HWM1</accession>
<feature type="compositionally biased region" description="Basic and acidic residues" evidence="2">
    <location>
        <begin position="284"/>
        <end position="310"/>
    </location>
</feature>
<sequence>MAQDDEISSPEDGVPVESLIQGRAKRSTAGQHMSALLDAEADDELALLFEEIEDDNEFAADVAEEGGEEEDMGLESSSDDEDDQGPTAQADELEGERQIEKDEREEKKKKRVREDLRYRITSKKVKIDPTAAAAPTTPAPRPRKKSERVSWIPTVDEGPTRSSSRRQTMQNKELTHARLKDSEEKRVRLIATMEEAAKRKAKHKPKKLSQAEHLAEAERVEKHNSKSLNRWEEMEKRKAEERRAKIEALQNRRLEGPVISYWSGVATWADGRLTRLGKVNVTPKLEKEEGARKKSKKADKEGKNEIERKPSNAAAELGIAQMMPPSANPAGPTSTDEPKLAQVSAQPVPQAAVDSGQEKHINTEGAASINSSDPVSHLNTASEPPLSASAHSILPDSQTADNVTKETPGETEGNGVADEQPKEVTGNGTTKATTDNLTSQLVKAPATKDSKLADAEVAPQVEEKPSDVVQEPVPQLPATPQKTSEPRLNSPPPVAPISPQPHQQPDGQGSIQTPVQTEQKPDIHIDQPNAADPESPQPAAPSHPSVVEHTGRCLTVLENFDDKTAQSRDFNIYFNAKKPPRLTKISSSLCVITSLPSRYRDPDTSLAFANSYAYHEIRHIAAQKYSWSPMLGCYVAPAGVAARGVPERFLNPNAEESSLKDTGTDEEPNAPAKEETAKTGGSSALTTPTPTAPPAATPAAAAGAGDLMDIDK</sequence>
<feature type="compositionally biased region" description="Polar residues" evidence="2">
    <location>
        <begin position="160"/>
        <end position="172"/>
    </location>
</feature>
<dbReference type="InterPro" id="IPR046757">
    <property type="entry name" value="YL1_N"/>
</dbReference>
<comment type="similarity">
    <text evidence="1">Belongs to the VPS72/YL1 family.</text>
</comment>
<dbReference type="EMBL" id="JBFXLS010000073">
    <property type="protein sequence ID" value="KAL2819904.1"/>
    <property type="molecule type" value="Genomic_DNA"/>
</dbReference>
<feature type="compositionally biased region" description="Basic and acidic residues" evidence="2">
    <location>
        <begin position="209"/>
        <end position="233"/>
    </location>
</feature>
<dbReference type="Pfam" id="PF08265">
    <property type="entry name" value="YL1_C"/>
    <property type="match status" value="1"/>
</dbReference>
<dbReference type="SMART" id="SM00993">
    <property type="entry name" value="YL1_C"/>
    <property type="match status" value="1"/>
</dbReference>
<feature type="compositionally biased region" description="Basic and acidic residues" evidence="2">
    <location>
        <begin position="95"/>
        <end position="118"/>
    </location>
</feature>
<feature type="compositionally biased region" description="Pro residues" evidence="2">
    <location>
        <begin position="489"/>
        <end position="499"/>
    </location>
</feature>
<evidence type="ECO:0000259" key="3">
    <source>
        <dbReference type="SMART" id="SM00993"/>
    </source>
</evidence>
<gene>
    <name evidence="4" type="ORF">BDW59DRAFT_164814</name>
</gene>
<feature type="compositionally biased region" description="Basic and acidic residues" evidence="2">
    <location>
        <begin position="173"/>
        <end position="187"/>
    </location>
</feature>
<name>A0ABR4HWM1_9EURO</name>